<evidence type="ECO:0000256" key="2">
    <source>
        <dbReference type="ARBA" id="ARBA00005417"/>
    </source>
</evidence>
<dbReference type="GO" id="GO:0005524">
    <property type="term" value="F:ATP binding"/>
    <property type="evidence" value="ECO:0007669"/>
    <property type="project" value="UniProtKB-UniRule"/>
</dbReference>
<accession>A0A933E8A6</accession>
<dbReference type="InterPro" id="IPR027417">
    <property type="entry name" value="P-loop_NTPase"/>
</dbReference>
<dbReference type="GO" id="GO:0016887">
    <property type="term" value="F:ATP hydrolysis activity"/>
    <property type="evidence" value="ECO:0007669"/>
    <property type="project" value="InterPro"/>
</dbReference>
<dbReference type="AlphaFoldDB" id="A0A933E8A6"/>
<dbReference type="PANTHER" id="PTHR24220:SF470">
    <property type="entry name" value="CELL DIVISION ATP-BINDING PROTEIN FTSE"/>
    <property type="match status" value="1"/>
</dbReference>
<name>A0A933E8A6_UNCTE</name>
<evidence type="ECO:0000259" key="11">
    <source>
        <dbReference type="PROSITE" id="PS50893"/>
    </source>
</evidence>
<evidence type="ECO:0000256" key="3">
    <source>
        <dbReference type="ARBA" id="ARBA00020019"/>
    </source>
</evidence>
<sequence>MIRLIGVWKRYEEGGFALQEMNLHIPRGEFVFITGPSGAGKTTLLSLIYAAESVDRGQIFIAGRNITRLRRKDLPHLRRGIGVVFQDFKLLPRRTVFDNIAFCQRAIGVPAREARRRVYAVLKLVGLASKRNIFPRFLSGGEQQRVAIARALVNRPPLLIADEPTGNLDQTMAREVMDLFRAINRMATTVVVATHDRSLVEYLGRRAMRLENGRIVDGR</sequence>
<dbReference type="Pfam" id="PF00005">
    <property type="entry name" value="ABC_tran"/>
    <property type="match status" value="1"/>
</dbReference>
<evidence type="ECO:0000256" key="10">
    <source>
        <dbReference type="RuleBase" id="RU365094"/>
    </source>
</evidence>
<comment type="similarity">
    <text evidence="2 10">Belongs to the ABC transporter superfamily.</text>
</comment>
<comment type="caution">
    <text evidence="12">The sequence shown here is derived from an EMBL/GenBank/DDBJ whole genome shotgun (WGS) entry which is preliminary data.</text>
</comment>
<dbReference type="PROSITE" id="PS50893">
    <property type="entry name" value="ABC_TRANSPORTER_2"/>
    <property type="match status" value="1"/>
</dbReference>
<dbReference type="GO" id="GO:0005886">
    <property type="term" value="C:plasma membrane"/>
    <property type="evidence" value="ECO:0007669"/>
    <property type="project" value="UniProtKB-SubCell"/>
</dbReference>
<protein>
    <recommendedName>
        <fullName evidence="3 10">Cell division ATP-binding protein FtsE</fullName>
    </recommendedName>
</protein>
<dbReference type="Gene3D" id="3.40.50.300">
    <property type="entry name" value="P-loop containing nucleotide triphosphate hydrolases"/>
    <property type="match status" value="1"/>
</dbReference>
<evidence type="ECO:0000256" key="1">
    <source>
        <dbReference type="ARBA" id="ARBA00002579"/>
    </source>
</evidence>
<comment type="function">
    <text evidence="1">Part of the ABC transporter FtsEX involved in cellular division. Important for assembly or stability of the septal ring.</text>
</comment>
<proteinExistence type="inferred from homology"/>
<evidence type="ECO:0000313" key="13">
    <source>
        <dbReference type="Proteomes" id="UP000752292"/>
    </source>
</evidence>
<dbReference type="SUPFAM" id="SSF52540">
    <property type="entry name" value="P-loop containing nucleoside triphosphate hydrolases"/>
    <property type="match status" value="1"/>
</dbReference>
<evidence type="ECO:0000256" key="6">
    <source>
        <dbReference type="ARBA" id="ARBA00022741"/>
    </source>
</evidence>
<keyword evidence="5 10" id="KW-0132">Cell division</keyword>
<dbReference type="InterPro" id="IPR017871">
    <property type="entry name" value="ABC_transporter-like_CS"/>
</dbReference>
<dbReference type="NCBIfam" id="TIGR02673">
    <property type="entry name" value="FtsE"/>
    <property type="match status" value="1"/>
</dbReference>
<keyword evidence="8 10" id="KW-0472">Membrane</keyword>
<evidence type="ECO:0000313" key="12">
    <source>
        <dbReference type="EMBL" id="MBI4251961.1"/>
    </source>
</evidence>
<keyword evidence="7 10" id="KW-0067">ATP-binding</keyword>
<reference evidence="12" key="1">
    <citation type="submission" date="2020-07" db="EMBL/GenBank/DDBJ databases">
        <title>Huge and variable diversity of episymbiotic CPR bacteria and DPANN archaea in groundwater ecosystems.</title>
        <authorList>
            <person name="He C.Y."/>
            <person name="Keren R."/>
            <person name="Whittaker M."/>
            <person name="Farag I.F."/>
            <person name="Doudna J."/>
            <person name="Cate J.H.D."/>
            <person name="Banfield J.F."/>
        </authorList>
    </citation>
    <scope>NUCLEOTIDE SEQUENCE</scope>
    <source>
        <strain evidence="12">NC_groundwater_1370_Ag_S-0.2um_69_93</strain>
    </source>
</reference>
<feature type="domain" description="ABC transporter" evidence="11">
    <location>
        <begin position="2"/>
        <end position="216"/>
    </location>
</feature>
<dbReference type="EMBL" id="JACQRX010000256">
    <property type="protein sequence ID" value="MBI4251961.1"/>
    <property type="molecule type" value="Genomic_DNA"/>
</dbReference>
<dbReference type="InterPro" id="IPR003593">
    <property type="entry name" value="AAA+_ATPase"/>
</dbReference>
<dbReference type="PANTHER" id="PTHR24220">
    <property type="entry name" value="IMPORT ATP-BINDING PROTEIN"/>
    <property type="match status" value="1"/>
</dbReference>
<dbReference type="PROSITE" id="PS00211">
    <property type="entry name" value="ABC_TRANSPORTER_1"/>
    <property type="match status" value="1"/>
</dbReference>
<organism evidence="12 13">
    <name type="scientific">Tectimicrobiota bacterium</name>
    <dbReference type="NCBI Taxonomy" id="2528274"/>
    <lineage>
        <taxon>Bacteria</taxon>
        <taxon>Pseudomonadati</taxon>
        <taxon>Nitrospinota/Tectimicrobiota group</taxon>
        <taxon>Candidatus Tectimicrobiota</taxon>
    </lineage>
</organism>
<evidence type="ECO:0000256" key="7">
    <source>
        <dbReference type="ARBA" id="ARBA00022840"/>
    </source>
</evidence>
<evidence type="ECO:0000256" key="9">
    <source>
        <dbReference type="ARBA" id="ARBA00023306"/>
    </source>
</evidence>
<dbReference type="FunFam" id="3.40.50.300:FF:000056">
    <property type="entry name" value="Cell division ATP-binding protein FtsE"/>
    <property type="match status" value="1"/>
</dbReference>
<keyword evidence="6 10" id="KW-0547">Nucleotide-binding</keyword>
<evidence type="ECO:0000256" key="4">
    <source>
        <dbReference type="ARBA" id="ARBA00022475"/>
    </source>
</evidence>
<dbReference type="InterPro" id="IPR003439">
    <property type="entry name" value="ABC_transporter-like_ATP-bd"/>
</dbReference>
<evidence type="ECO:0000256" key="8">
    <source>
        <dbReference type="ARBA" id="ARBA00023136"/>
    </source>
</evidence>
<dbReference type="SMART" id="SM00382">
    <property type="entry name" value="AAA"/>
    <property type="match status" value="1"/>
</dbReference>
<dbReference type="GO" id="GO:0051301">
    <property type="term" value="P:cell division"/>
    <property type="evidence" value="ECO:0007669"/>
    <property type="project" value="UniProtKB-UniRule"/>
</dbReference>
<comment type="subcellular location">
    <subcellularLocation>
        <location evidence="10">Cell membrane</location>
        <topology evidence="10">Peripheral membrane protein</topology>
        <orientation evidence="10">Cytoplasmic side</orientation>
    </subcellularLocation>
</comment>
<keyword evidence="4 10" id="KW-1003">Cell membrane</keyword>
<dbReference type="InterPro" id="IPR005286">
    <property type="entry name" value="Cell_div_FtsE"/>
</dbReference>
<dbReference type="InterPro" id="IPR015854">
    <property type="entry name" value="ABC_transpr_LolD-like"/>
</dbReference>
<evidence type="ECO:0000256" key="5">
    <source>
        <dbReference type="ARBA" id="ARBA00022618"/>
    </source>
</evidence>
<gene>
    <name evidence="10 12" type="primary">ftsE</name>
    <name evidence="12" type="ORF">HY618_05825</name>
</gene>
<keyword evidence="9 10" id="KW-0131">Cell cycle</keyword>
<dbReference type="Proteomes" id="UP000752292">
    <property type="component" value="Unassembled WGS sequence"/>
</dbReference>
<comment type="subunit">
    <text evidence="10">Homodimer. Forms a membrane-associated complex with FtsX.</text>
</comment>
<dbReference type="GO" id="GO:0022857">
    <property type="term" value="F:transmembrane transporter activity"/>
    <property type="evidence" value="ECO:0007669"/>
    <property type="project" value="TreeGrafter"/>
</dbReference>